<dbReference type="AlphaFoldDB" id="A0A4D6MCD7"/>
<proteinExistence type="predicted"/>
<feature type="compositionally biased region" description="Basic residues" evidence="1">
    <location>
        <begin position="298"/>
        <end position="310"/>
    </location>
</feature>
<dbReference type="PANTHER" id="PTHR12484:SF4">
    <property type="entry name" value="A-KINASE ANCHOR PROTEIN 17A"/>
    <property type="match status" value="1"/>
</dbReference>
<dbReference type="PANTHER" id="PTHR12484">
    <property type="entry name" value="B-LYMPHOCYTE ANTIGEN-RELATED"/>
    <property type="match status" value="1"/>
</dbReference>
<evidence type="ECO:0000313" key="3">
    <source>
        <dbReference type="Proteomes" id="UP000501690"/>
    </source>
</evidence>
<reference evidence="2 3" key="1">
    <citation type="submission" date="2019-04" db="EMBL/GenBank/DDBJ databases">
        <title>An improved genome assembly and genetic linkage map for asparagus bean, Vigna unguiculata ssp. sesquipedialis.</title>
        <authorList>
            <person name="Xia Q."/>
            <person name="Zhang R."/>
            <person name="Dong Y."/>
        </authorList>
    </citation>
    <scope>NUCLEOTIDE SEQUENCE [LARGE SCALE GENOMIC DNA]</scope>
    <source>
        <tissue evidence="2">Leaf</tissue>
    </source>
</reference>
<dbReference type="InterPro" id="IPR056852">
    <property type="entry name" value="AK17A/B"/>
</dbReference>
<accession>A0A4D6MCD7</accession>
<feature type="compositionally biased region" description="Basic and acidic residues" evidence="1">
    <location>
        <begin position="277"/>
        <end position="286"/>
    </location>
</feature>
<dbReference type="Pfam" id="PF25015">
    <property type="entry name" value="RBD_AKAP-17A"/>
    <property type="match status" value="1"/>
</dbReference>
<evidence type="ECO:0000256" key="1">
    <source>
        <dbReference type="SAM" id="MobiDB-lite"/>
    </source>
</evidence>
<dbReference type="EMBL" id="CP039351">
    <property type="protein sequence ID" value="QCD99035.1"/>
    <property type="molecule type" value="Genomic_DNA"/>
</dbReference>
<dbReference type="Proteomes" id="UP000501690">
    <property type="component" value="Linkage Group LG7"/>
</dbReference>
<evidence type="ECO:0000313" key="2">
    <source>
        <dbReference type="EMBL" id="QCD99035.1"/>
    </source>
</evidence>
<protein>
    <submittedName>
        <fullName evidence="2">Splicing factor</fullName>
    </submittedName>
</protein>
<keyword evidence="3" id="KW-1185">Reference proteome</keyword>
<organism evidence="2 3">
    <name type="scientific">Vigna unguiculata</name>
    <name type="common">Cowpea</name>
    <dbReference type="NCBI Taxonomy" id="3917"/>
    <lineage>
        <taxon>Eukaryota</taxon>
        <taxon>Viridiplantae</taxon>
        <taxon>Streptophyta</taxon>
        <taxon>Embryophyta</taxon>
        <taxon>Tracheophyta</taxon>
        <taxon>Spermatophyta</taxon>
        <taxon>Magnoliopsida</taxon>
        <taxon>eudicotyledons</taxon>
        <taxon>Gunneridae</taxon>
        <taxon>Pentapetalae</taxon>
        <taxon>rosids</taxon>
        <taxon>fabids</taxon>
        <taxon>Fabales</taxon>
        <taxon>Fabaceae</taxon>
        <taxon>Papilionoideae</taxon>
        <taxon>50 kb inversion clade</taxon>
        <taxon>NPAAA clade</taxon>
        <taxon>indigoferoid/millettioid clade</taxon>
        <taxon>Phaseoleae</taxon>
        <taxon>Vigna</taxon>
    </lineage>
</organism>
<sequence>MSEEKRKEEEEEEALKTLEIENGLRLVPRVKLNLVIYPSTPLTLSHPIDEWKTRRALIEFLHTSLSLTLPEEDLHLTRNKNLKKRKRDDPVAAGTLRVWDLSSLPKETRFVEWRNRLVENLNAIELNLEGVKFKLAVTVPVSDDFDRMKKDWEEHSASRSRREPDTVVLRGVPSRWFAEPRVSSKPSMLVTHTIFSTFGKIRNLNVAEDNEFGKDENEGSGDLVSGLYCKIVVQFDKYKDCNDAMRVLCGRSMQKEGSRLKADYEVSWEKDDFFRNSRNEREEKKNSTVSTKPENVRARRFKKPRHLMQE</sequence>
<gene>
    <name evidence="2" type="ORF">DEO72_LG7g314</name>
</gene>
<feature type="region of interest" description="Disordered" evidence="1">
    <location>
        <begin position="277"/>
        <end position="310"/>
    </location>
</feature>
<name>A0A4D6MCD7_VIGUN</name>